<sequence length="399" mass="42697">MKNYKKTKLACYLGFITQAVAANFAPLLFLKFHTDYNISLGNIAMISTSFFFTQLLVDLFCAKYVDKIGYRVCIVASEVCSAAGLVGLAFLPEIIPSPFIGIIISVILYAIGSGLIEVLGSPIMEACPFENKEATMSLLHSFYCWGAVGTILVSTVFFLLFGIGNWKWLAVIFALIPAINIINFATCPIESLVEEGQGMGIRKLFSNPMFLIAIVMMVCSGASELAMAQWASAYAESALGFSKAVGDIAGPCMFAVTMGISRVLFGKAGDKMKLNRFMIGSGILCFVCYLLASFSENPIIGLAGCIVCGFSVGIMWPGTISISSKAFPTGGTAMFALLAMAGDLGGSIGPAIVGRGADMFGGSIHVGMRIGLLFPITLCFMLFLFNIMNNNANKQKWNL</sequence>
<comment type="subcellular location">
    <subcellularLocation>
        <location evidence="1">Cell membrane</location>
        <topology evidence="1">Multi-pass membrane protein</topology>
    </subcellularLocation>
</comment>
<evidence type="ECO:0000256" key="6">
    <source>
        <dbReference type="ARBA" id="ARBA00023136"/>
    </source>
</evidence>
<dbReference type="InterPro" id="IPR036259">
    <property type="entry name" value="MFS_trans_sf"/>
</dbReference>
<dbReference type="Proteomes" id="UP001473063">
    <property type="component" value="Unassembled WGS sequence"/>
</dbReference>
<feature type="transmembrane region" description="Helical" evidence="7">
    <location>
        <begin position="334"/>
        <end position="354"/>
    </location>
</feature>
<feature type="chain" id="PRO_5046828562" evidence="8">
    <location>
        <begin position="22"/>
        <end position="399"/>
    </location>
</feature>
<dbReference type="Gene3D" id="1.20.1250.20">
    <property type="entry name" value="MFS general substrate transporter like domains"/>
    <property type="match status" value="2"/>
</dbReference>
<keyword evidence="8" id="KW-0732">Signal</keyword>
<feature type="transmembrane region" description="Helical" evidence="7">
    <location>
        <begin position="366"/>
        <end position="387"/>
    </location>
</feature>
<comment type="caution">
    <text evidence="10">The sequence shown here is derived from an EMBL/GenBank/DDBJ whole genome shotgun (WGS) entry which is preliminary data.</text>
</comment>
<dbReference type="PANTHER" id="PTHR23514">
    <property type="entry name" value="BYPASS OF STOP CODON PROTEIN 6"/>
    <property type="match status" value="1"/>
</dbReference>
<dbReference type="PROSITE" id="PS50850">
    <property type="entry name" value="MFS"/>
    <property type="match status" value="1"/>
</dbReference>
<evidence type="ECO:0000256" key="4">
    <source>
        <dbReference type="ARBA" id="ARBA00022692"/>
    </source>
</evidence>
<dbReference type="InterPro" id="IPR051788">
    <property type="entry name" value="MFS_Transporter"/>
</dbReference>
<evidence type="ECO:0000256" key="7">
    <source>
        <dbReference type="SAM" id="Phobius"/>
    </source>
</evidence>
<feature type="transmembrane region" description="Helical" evidence="7">
    <location>
        <begin position="277"/>
        <end position="294"/>
    </location>
</feature>
<keyword evidence="11" id="KW-1185">Reference proteome</keyword>
<feature type="transmembrane region" description="Helical" evidence="7">
    <location>
        <begin position="168"/>
        <end position="189"/>
    </location>
</feature>
<evidence type="ECO:0000313" key="10">
    <source>
        <dbReference type="EMBL" id="MEQ2370382.1"/>
    </source>
</evidence>
<dbReference type="InterPro" id="IPR011701">
    <property type="entry name" value="MFS"/>
</dbReference>
<feature type="transmembrane region" description="Helical" evidence="7">
    <location>
        <begin position="248"/>
        <end position="265"/>
    </location>
</feature>
<feature type="transmembrane region" description="Helical" evidence="7">
    <location>
        <begin position="142"/>
        <end position="162"/>
    </location>
</feature>
<name>A0ABV1BCL6_9FIRM</name>
<dbReference type="Pfam" id="PF07690">
    <property type="entry name" value="MFS_1"/>
    <property type="match status" value="1"/>
</dbReference>
<evidence type="ECO:0000256" key="3">
    <source>
        <dbReference type="ARBA" id="ARBA00022448"/>
    </source>
</evidence>
<dbReference type="RefSeq" id="WP_349056289.1">
    <property type="nucleotide sequence ID" value="NZ_JBBMEJ010000004.1"/>
</dbReference>
<evidence type="ECO:0000256" key="1">
    <source>
        <dbReference type="ARBA" id="ARBA00004651"/>
    </source>
</evidence>
<feature type="domain" description="Major facilitator superfamily (MFS) profile" evidence="9">
    <location>
        <begin position="7"/>
        <end position="389"/>
    </location>
</feature>
<comment type="similarity">
    <text evidence="2">Belongs to the major facilitator superfamily.</text>
</comment>
<dbReference type="SUPFAM" id="SSF103473">
    <property type="entry name" value="MFS general substrate transporter"/>
    <property type="match status" value="1"/>
</dbReference>
<evidence type="ECO:0000256" key="5">
    <source>
        <dbReference type="ARBA" id="ARBA00022989"/>
    </source>
</evidence>
<proteinExistence type="inferred from homology"/>
<organism evidence="10 11">
    <name type="scientific">Blautia aquisgranensis</name>
    <dbReference type="NCBI Taxonomy" id="3133153"/>
    <lineage>
        <taxon>Bacteria</taxon>
        <taxon>Bacillati</taxon>
        <taxon>Bacillota</taxon>
        <taxon>Clostridia</taxon>
        <taxon>Lachnospirales</taxon>
        <taxon>Lachnospiraceae</taxon>
        <taxon>Blautia</taxon>
    </lineage>
</organism>
<evidence type="ECO:0000259" key="9">
    <source>
        <dbReference type="PROSITE" id="PS50850"/>
    </source>
</evidence>
<feature type="transmembrane region" description="Helical" evidence="7">
    <location>
        <begin position="37"/>
        <end position="57"/>
    </location>
</feature>
<feature type="transmembrane region" description="Helical" evidence="7">
    <location>
        <begin position="300"/>
        <end position="322"/>
    </location>
</feature>
<accession>A0ABV1BCL6</accession>
<evidence type="ECO:0000256" key="8">
    <source>
        <dbReference type="SAM" id="SignalP"/>
    </source>
</evidence>
<dbReference type="PANTHER" id="PTHR23514:SF3">
    <property type="entry name" value="BYPASS OF STOP CODON PROTEIN 6"/>
    <property type="match status" value="1"/>
</dbReference>
<reference evidence="10 11" key="1">
    <citation type="submission" date="2024-03" db="EMBL/GenBank/DDBJ databases">
        <title>Human intestinal bacterial collection.</title>
        <authorList>
            <person name="Pauvert C."/>
            <person name="Hitch T.C.A."/>
            <person name="Clavel T."/>
        </authorList>
    </citation>
    <scope>NUCLEOTIDE SEQUENCE [LARGE SCALE GENOMIC DNA]</scope>
    <source>
        <strain evidence="10 11">CLA-JM-H16</strain>
    </source>
</reference>
<keyword evidence="3" id="KW-0813">Transport</keyword>
<keyword evidence="6 7" id="KW-0472">Membrane</keyword>
<evidence type="ECO:0000256" key="2">
    <source>
        <dbReference type="ARBA" id="ARBA00008335"/>
    </source>
</evidence>
<feature type="transmembrane region" description="Helical" evidence="7">
    <location>
        <begin position="210"/>
        <end position="228"/>
    </location>
</feature>
<keyword evidence="5 7" id="KW-1133">Transmembrane helix</keyword>
<dbReference type="EMBL" id="JBBMEJ010000004">
    <property type="protein sequence ID" value="MEQ2370382.1"/>
    <property type="molecule type" value="Genomic_DNA"/>
</dbReference>
<feature type="transmembrane region" description="Helical" evidence="7">
    <location>
        <begin position="97"/>
        <end position="121"/>
    </location>
</feature>
<feature type="transmembrane region" description="Helical" evidence="7">
    <location>
        <begin position="69"/>
        <end position="91"/>
    </location>
</feature>
<feature type="signal peptide" evidence="8">
    <location>
        <begin position="1"/>
        <end position="21"/>
    </location>
</feature>
<dbReference type="InterPro" id="IPR020846">
    <property type="entry name" value="MFS_dom"/>
</dbReference>
<keyword evidence="4 7" id="KW-0812">Transmembrane</keyword>
<protein>
    <submittedName>
        <fullName evidence="10">MFS transporter</fullName>
    </submittedName>
</protein>
<evidence type="ECO:0000313" key="11">
    <source>
        <dbReference type="Proteomes" id="UP001473063"/>
    </source>
</evidence>
<gene>
    <name evidence="10" type="ORF">WMO28_05355</name>
</gene>